<feature type="compositionally biased region" description="Basic residues" evidence="1">
    <location>
        <begin position="67"/>
        <end position="82"/>
    </location>
</feature>
<dbReference type="AlphaFoldDB" id="A0AAV0X5P2"/>
<protein>
    <submittedName>
        <fullName evidence="2">Uncharacterized protein</fullName>
    </submittedName>
</protein>
<feature type="region of interest" description="Disordered" evidence="1">
    <location>
        <begin position="1"/>
        <end position="39"/>
    </location>
</feature>
<dbReference type="Proteomes" id="UP001160148">
    <property type="component" value="Unassembled WGS sequence"/>
</dbReference>
<dbReference type="EMBL" id="CARXXK010000003">
    <property type="protein sequence ID" value="CAI6362982.1"/>
    <property type="molecule type" value="Genomic_DNA"/>
</dbReference>
<keyword evidence="3" id="KW-1185">Reference proteome</keyword>
<evidence type="ECO:0000256" key="1">
    <source>
        <dbReference type="SAM" id="MobiDB-lite"/>
    </source>
</evidence>
<proteinExistence type="predicted"/>
<accession>A0AAV0X5P2</accession>
<gene>
    <name evidence="2" type="ORF">MEUPH1_LOCUS17994</name>
</gene>
<sequence>MRACTTRQRPPTERERRLGSGPIPMTAERRRRSEVVEPGDATKAALCRGALKRSLDRSFAAHRSFRRSGRGVRVRRPRRHDNKRNDKNATAAALARETHSSLHPSPANRQPAAMKMLI</sequence>
<organism evidence="2 3">
    <name type="scientific">Macrosiphum euphorbiae</name>
    <name type="common">potato aphid</name>
    <dbReference type="NCBI Taxonomy" id="13131"/>
    <lineage>
        <taxon>Eukaryota</taxon>
        <taxon>Metazoa</taxon>
        <taxon>Ecdysozoa</taxon>
        <taxon>Arthropoda</taxon>
        <taxon>Hexapoda</taxon>
        <taxon>Insecta</taxon>
        <taxon>Pterygota</taxon>
        <taxon>Neoptera</taxon>
        <taxon>Paraneoptera</taxon>
        <taxon>Hemiptera</taxon>
        <taxon>Sternorrhyncha</taxon>
        <taxon>Aphidomorpha</taxon>
        <taxon>Aphidoidea</taxon>
        <taxon>Aphididae</taxon>
        <taxon>Macrosiphini</taxon>
        <taxon>Macrosiphum</taxon>
    </lineage>
</organism>
<evidence type="ECO:0000313" key="2">
    <source>
        <dbReference type="EMBL" id="CAI6362982.1"/>
    </source>
</evidence>
<evidence type="ECO:0000313" key="3">
    <source>
        <dbReference type="Proteomes" id="UP001160148"/>
    </source>
</evidence>
<reference evidence="2 3" key="1">
    <citation type="submission" date="2023-01" db="EMBL/GenBank/DDBJ databases">
        <authorList>
            <person name="Whitehead M."/>
        </authorList>
    </citation>
    <scope>NUCLEOTIDE SEQUENCE [LARGE SCALE GENOMIC DNA]</scope>
</reference>
<name>A0AAV0X5P2_9HEMI</name>
<feature type="region of interest" description="Disordered" evidence="1">
    <location>
        <begin position="67"/>
        <end position="118"/>
    </location>
</feature>
<comment type="caution">
    <text evidence="2">The sequence shown here is derived from an EMBL/GenBank/DDBJ whole genome shotgun (WGS) entry which is preliminary data.</text>
</comment>